<organism evidence="3">
    <name type="scientific">Candidatus Nitricoxidivorans perseverans</name>
    <dbReference type="NCBI Taxonomy" id="2975601"/>
    <lineage>
        <taxon>Bacteria</taxon>
        <taxon>Pseudomonadati</taxon>
        <taxon>Pseudomonadota</taxon>
        <taxon>Betaproteobacteria</taxon>
        <taxon>Nitrosomonadales</taxon>
        <taxon>Sterolibacteriaceae</taxon>
        <taxon>Candidatus Nitricoxidivorans</taxon>
    </lineage>
</organism>
<evidence type="ECO:0000259" key="2">
    <source>
        <dbReference type="Pfam" id="PF13476"/>
    </source>
</evidence>
<dbReference type="SUPFAM" id="SSF52540">
    <property type="entry name" value="P-loop containing nucleoside triphosphate hydrolases"/>
    <property type="match status" value="1"/>
</dbReference>
<dbReference type="Gene3D" id="3.40.50.300">
    <property type="entry name" value="P-loop containing nucleotide triphosphate hydrolases"/>
    <property type="match status" value="1"/>
</dbReference>
<keyword evidence="1" id="KW-0175">Coiled coil</keyword>
<dbReference type="GO" id="GO:0006302">
    <property type="term" value="P:double-strand break repair"/>
    <property type="evidence" value="ECO:0007669"/>
    <property type="project" value="InterPro"/>
</dbReference>
<feature type="coiled-coil region" evidence="1">
    <location>
        <begin position="352"/>
        <end position="386"/>
    </location>
</feature>
<dbReference type="GO" id="GO:0005524">
    <property type="term" value="F:ATP binding"/>
    <property type="evidence" value="ECO:0007669"/>
    <property type="project" value="UniProtKB-KW"/>
</dbReference>
<dbReference type="Proteomes" id="UP001234916">
    <property type="component" value="Chromosome"/>
</dbReference>
<keyword evidence="3" id="KW-0067">ATP-binding</keyword>
<dbReference type="KEGG" id="npv:OHM77_01155"/>
<dbReference type="EMBL" id="CP107246">
    <property type="protein sequence ID" value="WIM05931.1"/>
    <property type="molecule type" value="Genomic_DNA"/>
</dbReference>
<evidence type="ECO:0000256" key="1">
    <source>
        <dbReference type="SAM" id="Coils"/>
    </source>
</evidence>
<gene>
    <name evidence="3" type="ORF">OHM77_01155</name>
</gene>
<evidence type="ECO:0000313" key="3">
    <source>
        <dbReference type="EMBL" id="WIM05931.1"/>
    </source>
</evidence>
<reference evidence="3" key="1">
    <citation type="journal article" date="2023" name="Nat. Microbiol.">
        <title>Enrichment and characterization of a nitric oxide-reducing microbial community in a continuous bioreactor.</title>
        <authorList>
            <person name="Garrido-Amador P."/>
            <person name="Stortenbeker N."/>
            <person name="Wessels H.J.C.T."/>
            <person name="Speth D.R."/>
            <person name="Garcia-Heredia I."/>
            <person name="Kartal B."/>
        </authorList>
    </citation>
    <scope>NUCLEOTIDE SEQUENCE</scope>
    <source>
        <strain evidence="3">MAG1</strain>
    </source>
</reference>
<protein>
    <submittedName>
        <fullName evidence="3">ATP-binding protein</fullName>
    </submittedName>
</protein>
<dbReference type="Pfam" id="PF13476">
    <property type="entry name" value="AAA_23"/>
    <property type="match status" value="1"/>
</dbReference>
<dbReference type="InterPro" id="IPR038729">
    <property type="entry name" value="Rad50/SbcC_AAA"/>
</dbReference>
<dbReference type="InterPro" id="IPR027417">
    <property type="entry name" value="P-loop_NTPase"/>
</dbReference>
<dbReference type="GO" id="GO:0016887">
    <property type="term" value="F:ATP hydrolysis activity"/>
    <property type="evidence" value="ECO:0007669"/>
    <property type="project" value="InterPro"/>
</dbReference>
<feature type="domain" description="Rad50/SbcC-type AAA" evidence="2">
    <location>
        <begin position="199"/>
        <end position="254"/>
    </location>
</feature>
<dbReference type="AlphaFoldDB" id="A0AA49FL44"/>
<name>A0AA49FL44_9PROT</name>
<proteinExistence type="predicted"/>
<keyword evidence="3" id="KW-0547">Nucleotide-binding</keyword>
<accession>A0AA49FL44</accession>
<sequence length="565" mass="62966">MQVLETARQKVAQLLGGVQDVEEAVVRGERLHQGKCFAVAYVDLADDVVGRAEGLREFQERILGEDYFNLPGNLRWNNYLYIVAGPKSIEQPEFQRAKAVIEADEDFARKRVVSEDELAFVLGAAQYFTPIANSQEFDIVGEWGKLLAEAHIDGILDRPARTEMVERISSGQAERAPAPKKALSLHESDKDLQEKWLSSLRVESFRPVHNGRPPFDFGQVTLITGPNGTGKTSLLEAIEFFYCGQNRRARTGTAKVYGKLRGSDKELLATTVPSQLRARCLHWYNREEKNSAGLLNGFGRYNFLDTDAAFRVAADLNPEELPEDLSRLIVGSDASQVWSYVDKLAPEVQTAAERALLNVQDAQKTLEDLQTKLKELQERPSDAKALSEAFRASLPLIGYRGVLPTAPFVSADEAKPIQAAYSALQVLLAAGPACTTLASLEARSRAIDDAHRTVEPLDNQAKAFDTQIAEIESQAGNFDAWAKLLVRWAEYIRVRYAPIRDEYIRCRNLVTAADTKIGAFANFEVPTVDQAYKSGLFTGFLRQKSWADMMSSAFWYRGTTECPRC</sequence>